<proteinExistence type="predicted"/>
<dbReference type="Proteomes" id="UP000790787">
    <property type="component" value="Chromosome 8"/>
</dbReference>
<accession>A0AC58RU68</accession>
<evidence type="ECO:0000313" key="1">
    <source>
        <dbReference type="Proteomes" id="UP000790787"/>
    </source>
</evidence>
<sequence length="719" mass="82634">MEDIFKIKQRDTELLREFVNRFQRERMMLSRVPDNWAAVVYNMKLRIEEDTITQSRKEEMVSSRRAETEKRSGKNRYEPYMGPVGRDSHSKQDNPRLLQGEVEHLLNQGYLTELFSEKGSSVNIILLRVVNEMQADDKLIPKAHTLSSFDNFSIITKGEIILTTFVEGVVKDMKFQVVEMDIAYNMILAKEKEARLLQKPGYNQIKMDPLDEEKTFFIIDKGTYCYKVMPFGLENVGAAYQRLVTKMFQEHLGKIMENQFEWSEECQQALKNLKSYLSNPPLLAKPKDGEKLLVYLAVSKVAVSAVLVREDQGLGIVLVPPTGETIRQAIKCRPITNNEAEYEAVIVGLELARELRIEQGTYTAREARMQQYLEKAWDLVRQFQTCKVMQIPREENAEADALANLASAAEVTNEENASVIHLFHSVLDQDKNEVNYNNLILDWRKEIVNFLKHGILPEDKKKTQALRKKATRYCLKQGNLYRKIFGGPLARCLGSSQTEYVKREIHKGHCGNHVGGRSLKIKRLTSTPYHPVGNGQAQSTNKVIINNLKKRLEESKGNWPEVLPGVLWTYQTTAKTSTGETPFLLMYGAEALIPVEIGESSTRYTQATEESNEEEIWVNLDLLQERRENALIRMAAQKQVIERYYNRKAHLRYFKIGDYVLKKVFQSTRAANAGKLSPTWEGPYKVHGIAGKGLYELETLDGKILPSNWNDVHLKRYYF</sequence>
<reference evidence="1" key="1">
    <citation type="journal article" date="2014" name="Nat. Commun.">
        <title>The tobacco genome sequence and its comparison with those of tomato and potato.</title>
        <authorList>
            <person name="Sierro N."/>
            <person name="Battey J.N."/>
            <person name="Ouadi S."/>
            <person name="Bakaher N."/>
            <person name="Bovet L."/>
            <person name="Willig A."/>
            <person name="Goepfert S."/>
            <person name="Peitsch M.C."/>
            <person name="Ivanov N.V."/>
        </authorList>
    </citation>
    <scope>NUCLEOTIDE SEQUENCE [LARGE SCALE GENOMIC DNA]</scope>
</reference>
<dbReference type="RefSeq" id="XP_075076273.1">
    <property type="nucleotide sequence ID" value="XM_075220172.1"/>
</dbReference>
<evidence type="ECO:0000313" key="2">
    <source>
        <dbReference type="RefSeq" id="XP_075076273.1"/>
    </source>
</evidence>
<gene>
    <name evidence="2" type="primary">LOC142162944</name>
</gene>
<protein>
    <submittedName>
        <fullName evidence="2">Uncharacterized protein LOC142162944</fullName>
    </submittedName>
</protein>
<reference evidence="2" key="2">
    <citation type="submission" date="2025-08" db="UniProtKB">
        <authorList>
            <consortium name="RefSeq"/>
        </authorList>
    </citation>
    <scope>IDENTIFICATION</scope>
    <source>
        <tissue evidence="2">Leaf</tissue>
    </source>
</reference>
<organism evidence="1 2">
    <name type="scientific">Nicotiana tabacum</name>
    <name type="common">Common tobacco</name>
    <dbReference type="NCBI Taxonomy" id="4097"/>
    <lineage>
        <taxon>Eukaryota</taxon>
        <taxon>Viridiplantae</taxon>
        <taxon>Streptophyta</taxon>
        <taxon>Embryophyta</taxon>
        <taxon>Tracheophyta</taxon>
        <taxon>Spermatophyta</taxon>
        <taxon>Magnoliopsida</taxon>
        <taxon>eudicotyledons</taxon>
        <taxon>Gunneridae</taxon>
        <taxon>Pentapetalae</taxon>
        <taxon>asterids</taxon>
        <taxon>lamiids</taxon>
        <taxon>Solanales</taxon>
        <taxon>Solanaceae</taxon>
        <taxon>Nicotianoideae</taxon>
        <taxon>Nicotianeae</taxon>
        <taxon>Nicotiana</taxon>
    </lineage>
</organism>
<name>A0AC58RU68_TOBAC</name>
<keyword evidence="1" id="KW-1185">Reference proteome</keyword>